<keyword evidence="1" id="KW-0732">Signal</keyword>
<organism evidence="2 3">
    <name type="scientific">Papaver somniferum</name>
    <name type="common">Opium poppy</name>
    <dbReference type="NCBI Taxonomy" id="3469"/>
    <lineage>
        <taxon>Eukaryota</taxon>
        <taxon>Viridiplantae</taxon>
        <taxon>Streptophyta</taxon>
        <taxon>Embryophyta</taxon>
        <taxon>Tracheophyta</taxon>
        <taxon>Spermatophyta</taxon>
        <taxon>Magnoliopsida</taxon>
        <taxon>Ranunculales</taxon>
        <taxon>Papaveraceae</taxon>
        <taxon>Papaveroideae</taxon>
        <taxon>Papaver</taxon>
    </lineage>
</organism>
<feature type="chain" id="PRO_5021449938" description="Secreted protein" evidence="1">
    <location>
        <begin position="20"/>
        <end position="85"/>
    </location>
</feature>
<dbReference type="Gramene" id="RZC56945">
    <property type="protein sequence ID" value="RZC56945"/>
    <property type="gene ID" value="C5167_015811"/>
</dbReference>
<accession>A0A4Y7JBE2</accession>
<protein>
    <recommendedName>
        <fullName evidence="4">Secreted protein</fullName>
    </recommendedName>
</protein>
<feature type="signal peptide" evidence="1">
    <location>
        <begin position="1"/>
        <end position="19"/>
    </location>
</feature>
<evidence type="ECO:0000313" key="2">
    <source>
        <dbReference type="EMBL" id="RZC56945.1"/>
    </source>
</evidence>
<evidence type="ECO:0008006" key="4">
    <source>
        <dbReference type="Google" id="ProtNLM"/>
    </source>
</evidence>
<name>A0A4Y7JBE2_PAPSO</name>
<reference evidence="2 3" key="1">
    <citation type="journal article" date="2018" name="Science">
        <title>The opium poppy genome and morphinan production.</title>
        <authorList>
            <person name="Guo L."/>
            <person name="Winzer T."/>
            <person name="Yang X."/>
            <person name="Li Y."/>
            <person name="Ning Z."/>
            <person name="He Z."/>
            <person name="Teodor R."/>
            <person name="Lu Y."/>
            <person name="Bowser T.A."/>
            <person name="Graham I.A."/>
            <person name="Ye K."/>
        </authorList>
    </citation>
    <scope>NUCLEOTIDE SEQUENCE [LARGE SCALE GENOMIC DNA]</scope>
    <source>
        <strain evidence="3">cv. HN1</strain>
        <tissue evidence="2">Leaves</tissue>
    </source>
</reference>
<keyword evidence="3" id="KW-1185">Reference proteome</keyword>
<evidence type="ECO:0000313" key="3">
    <source>
        <dbReference type="Proteomes" id="UP000316621"/>
    </source>
</evidence>
<dbReference type="AlphaFoldDB" id="A0A4Y7JBE2"/>
<dbReference type="EMBL" id="CM010717">
    <property type="protein sequence ID" value="RZC56945.1"/>
    <property type="molecule type" value="Genomic_DNA"/>
</dbReference>
<proteinExistence type="predicted"/>
<sequence length="85" mass="9527">MFTAITYLRFLSCTGFALSHTTYRLSAFVGDVLTKKMKAVGHLNLSVRHYTSGSFLKFRRTRRKCTTSLGVQRLFSSGNEGVNDA</sequence>
<gene>
    <name evidence="2" type="ORF">C5167_015811</name>
</gene>
<dbReference type="Proteomes" id="UP000316621">
    <property type="component" value="Chromosome 3"/>
</dbReference>
<evidence type="ECO:0000256" key="1">
    <source>
        <dbReference type="SAM" id="SignalP"/>
    </source>
</evidence>